<dbReference type="InterPro" id="IPR012337">
    <property type="entry name" value="RNaseH-like_sf"/>
</dbReference>
<reference evidence="3" key="1">
    <citation type="journal article" date="2019" name="Sci. Rep.">
        <title>Draft genome of Tanacetum cinerariifolium, the natural source of mosquito coil.</title>
        <authorList>
            <person name="Yamashiro T."/>
            <person name="Shiraishi A."/>
            <person name="Satake H."/>
            <person name="Nakayama K."/>
        </authorList>
    </citation>
    <scope>NUCLEOTIDE SEQUENCE</scope>
</reference>
<feature type="non-terminal residue" evidence="3">
    <location>
        <position position="1"/>
    </location>
</feature>
<organism evidence="3">
    <name type="scientific">Tanacetum cinerariifolium</name>
    <name type="common">Dalmatian daisy</name>
    <name type="synonym">Chrysanthemum cinerariifolium</name>
    <dbReference type="NCBI Taxonomy" id="118510"/>
    <lineage>
        <taxon>Eukaryota</taxon>
        <taxon>Viridiplantae</taxon>
        <taxon>Streptophyta</taxon>
        <taxon>Embryophyta</taxon>
        <taxon>Tracheophyta</taxon>
        <taxon>Spermatophyta</taxon>
        <taxon>Magnoliopsida</taxon>
        <taxon>eudicotyledons</taxon>
        <taxon>Gunneridae</taxon>
        <taxon>Pentapetalae</taxon>
        <taxon>asterids</taxon>
        <taxon>campanulids</taxon>
        <taxon>Asterales</taxon>
        <taxon>Asteraceae</taxon>
        <taxon>Asteroideae</taxon>
        <taxon>Anthemideae</taxon>
        <taxon>Anthemidinae</taxon>
        <taxon>Tanacetum</taxon>
    </lineage>
</organism>
<evidence type="ECO:0000313" key="3">
    <source>
        <dbReference type="EMBL" id="GEZ01344.1"/>
    </source>
</evidence>
<sequence>CHGRTIVARSCIGFLRCEPVSGLAEAPDNQNGWIEWDVPLGGEMDEPMKNPGFDEEEELNEMSNLKYRHEELVKKIEILSDAEATDSIAIREIHPRVTTLEGQGKASKDLKSPAEWLKGLETHFERRDDGGIYFFDRIWIPSVGGVRKLIMDEAHTSRYSIHPGADKMYYDLRDIYWWLGMKRDIAELTKSAHFLPIREDYKMENLERIYINEIVARHGVPVLIILDRDGRFASYLWQALQEVLGTKLHMSTAYHPETDDQIGIHTSIKCAPFEALYRWKCKSPVIWIEIGESQLIGPEIMQETTKKIIQIKERLKTERSHQKSYADKRRKPLEFKAGNRVLLKVSLWKGVVRFGNKGKLAPRYVGLFEIVECVGPVAYRLKLPYELSCVHDTFHVSNLKKCLAEPYVQVPLDEIEIDENLYFPEEPMEILEREVKKLKRRRIPLVKVHWNSRNGSEYTWEREDHFRNKYPHLFTEPVPSSSVAT</sequence>
<dbReference type="Gene3D" id="1.10.340.70">
    <property type="match status" value="1"/>
</dbReference>
<dbReference type="Gene3D" id="3.30.420.10">
    <property type="entry name" value="Ribonuclease H-like superfamily/Ribonuclease H"/>
    <property type="match status" value="1"/>
</dbReference>
<dbReference type="InterPro" id="IPR036397">
    <property type="entry name" value="RNaseH_sf"/>
</dbReference>
<dbReference type="PANTHER" id="PTHR46148:SF59">
    <property type="entry name" value="NUCLEOTIDYLTRANSFERASE, RIBONUCLEASE H"/>
    <property type="match status" value="1"/>
</dbReference>
<protein>
    <submittedName>
        <fullName evidence="3">Uncharacterized protein</fullName>
    </submittedName>
</protein>
<evidence type="ECO:0000259" key="1">
    <source>
        <dbReference type="Pfam" id="PF17921"/>
    </source>
</evidence>
<gene>
    <name evidence="3" type="ORF">Tci_473317</name>
</gene>
<evidence type="ECO:0000259" key="2">
    <source>
        <dbReference type="Pfam" id="PF24626"/>
    </source>
</evidence>
<dbReference type="SUPFAM" id="SSF53098">
    <property type="entry name" value="Ribonuclease H-like"/>
    <property type="match status" value="1"/>
</dbReference>
<accession>A0A699HZL2</accession>
<dbReference type="Pfam" id="PF24626">
    <property type="entry name" value="SH3_Tf2-1"/>
    <property type="match status" value="1"/>
</dbReference>
<dbReference type="PANTHER" id="PTHR46148">
    <property type="entry name" value="CHROMO DOMAIN-CONTAINING PROTEIN"/>
    <property type="match status" value="1"/>
</dbReference>
<dbReference type="GO" id="GO:0003676">
    <property type="term" value="F:nucleic acid binding"/>
    <property type="evidence" value="ECO:0007669"/>
    <property type="project" value="InterPro"/>
</dbReference>
<comment type="caution">
    <text evidence="3">The sequence shown here is derived from an EMBL/GenBank/DDBJ whole genome shotgun (WGS) entry which is preliminary data.</text>
</comment>
<dbReference type="EMBL" id="BKCJ010231935">
    <property type="protein sequence ID" value="GEZ01344.1"/>
    <property type="molecule type" value="Genomic_DNA"/>
</dbReference>
<name>A0A699HZL2_TANCI</name>
<feature type="domain" description="Tf2-1-like SH3-like" evidence="2">
    <location>
        <begin position="338"/>
        <end position="402"/>
    </location>
</feature>
<feature type="domain" description="Integrase zinc-binding" evidence="1">
    <location>
        <begin position="146"/>
        <end position="191"/>
    </location>
</feature>
<dbReference type="Pfam" id="PF17921">
    <property type="entry name" value="Integrase_H2C2"/>
    <property type="match status" value="1"/>
</dbReference>
<dbReference type="InterPro" id="IPR041588">
    <property type="entry name" value="Integrase_H2C2"/>
</dbReference>
<dbReference type="InterPro" id="IPR056924">
    <property type="entry name" value="SH3_Tf2-1"/>
</dbReference>
<dbReference type="AlphaFoldDB" id="A0A699HZL2"/>
<proteinExistence type="predicted"/>